<name>A0ACC2W7G8_9TREE</name>
<proteinExistence type="predicted"/>
<reference evidence="1" key="1">
    <citation type="submission" date="2023-04" db="EMBL/GenBank/DDBJ databases">
        <title>Draft Genome sequencing of Naganishia species isolated from polar environments using Oxford Nanopore Technology.</title>
        <authorList>
            <person name="Leo P."/>
            <person name="Venkateswaran K."/>
        </authorList>
    </citation>
    <scope>NUCLEOTIDE SEQUENCE</scope>
    <source>
        <strain evidence="1">MNA-CCFEE 5423</strain>
    </source>
</reference>
<sequence length="1510" mass="163268">MKKESSGPLWLLLLSSSLLSPVIAITHSYPGENHNNHTIHEYSNDLVSAGNAAPSAAVASPSPTATPYINLVPNTAAGSATTASSVTATIFTAATAFQAPGLNALHDDYSTTDATDSAHAHSPPESYVLSAAAHQVIREAAGVLQDASHPPRAQDDTEHLPDQTPRRLHLHIVSDVDDNDIESNNHLTANGNGSSEHESSEDGHHGFENPKMESKEMRRRLALSSQARPLVSVFARPMNGRLTMDFGVTWLPKNWSPNTDPPLIHHVQEEWKEIIAEGRQRNAVRESQNARLKKINLAANAEFNDLRRRAKLQDAAELDIELRRAALDAEAEYSAQTRQEAESLLENAKETDRRSKKRSRDWTLRTHGKNHRYDTTDPRSIWQHMAWILWADWRSVGRYLRRKISIVAKRIGSQLSQFVCFVIQRANFMLAHLYWLFIERPKHLLRQLVWFCIGNAKRLLLHLLWLVIGRTTLLLYRLFWAAIARSTVLAYELFWVCVGHVKPRLFDVCWRGILDALKRKDETSHTTPSGEFHLPGHLAYSDDTPTDIHERGRSQSPRSASGASQFQTQHQAFVATTLRNRGRYGLASRSPPPAYLARIPARSDSPIRLVAPMITPNREPSVPATPSGSSPVIDVHSASEQVPDPPAQIAQPVDVVADQSYDPAPGPVLHTIISSVTDTPLPLENIQTDAVPEAVPTADSVLRSATNPVETDHINVSVQTVSSTSISVHVQVPVAEEVPTLVERAPSPPTVAAQPPRSVVTFGNEAVLASPDVSSRPVQPAPPSRQINASVRGVSFSPKVSVRIIPRKEKEPAPAPVKEAPPPPVPVVVNRVAVTLAVSVLEVGAASPDVPMETEPTFLKPVMTPKTSAMDVKAVSPAARPVRSTLPVRPSRVVRSTRPVLPTRPARSAYPGLPTPAVPSTRSIQAIPPVETQVAMDIEPEVVIPPVETQVAMDIEPEAVIPPVETQVAMDIEPEAVIPPVETQVAMDIEPEVVIPPVETQVAMDVEPEVVQLGPGLPDQLPVEMEAKVAVISHALSLLVVEDTGMETEIAKVEPENVTMETEDTEVELEDVTMEVEKVATFAPDPSIATLSQMEVDPMPMNTMDPGHAYPINMRPNVPLATTMAVLPEQFTFDASTQALSLVNVPVFKLTAPPTPRAFASVADWNLDSLSSPTPKASTSIMAKPPVFKAPALPPKRIGASGNELPNFTGPRVPKTIRRPCQPAAENTIAAPLPFIDPTLPAIALSSMREELSGLASSMQSNAAVIEAYPPVVEVATVPVNEEDAVINGNIADPFSPLEEPTEAPIRPPGLFILARKVKAAPKRSAAVREIRSAAAIAQAQAPPILTSENLANLALDSPYIREALALTIANYPPPPLTEAFDTNASFTSSVNGQIAASSDEEFRWLMGGESAPRGLLVYPTLANPGGGVVNDPDAPIEFFDLASSGNPVVAHPVVEHPVVENPVIVEPDTNVAPSSEAVTEIHGSDENADGESDSEYQAIAACDALVDYT</sequence>
<dbReference type="EMBL" id="JASBWT010000002">
    <property type="protein sequence ID" value="KAJ9107663.1"/>
    <property type="molecule type" value="Genomic_DNA"/>
</dbReference>
<evidence type="ECO:0000313" key="2">
    <source>
        <dbReference type="Proteomes" id="UP001227268"/>
    </source>
</evidence>
<evidence type="ECO:0000313" key="1">
    <source>
        <dbReference type="EMBL" id="KAJ9107663.1"/>
    </source>
</evidence>
<organism evidence="1 2">
    <name type="scientific">Naganishia friedmannii</name>
    <dbReference type="NCBI Taxonomy" id="89922"/>
    <lineage>
        <taxon>Eukaryota</taxon>
        <taxon>Fungi</taxon>
        <taxon>Dikarya</taxon>
        <taxon>Basidiomycota</taxon>
        <taxon>Agaricomycotina</taxon>
        <taxon>Tremellomycetes</taxon>
        <taxon>Filobasidiales</taxon>
        <taxon>Filobasidiaceae</taxon>
        <taxon>Naganishia</taxon>
    </lineage>
</organism>
<accession>A0ACC2W7G8</accession>
<comment type="caution">
    <text evidence="1">The sequence shown here is derived from an EMBL/GenBank/DDBJ whole genome shotgun (WGS) entry which is preliminary data.</text>
</comment>
<gene>
    <name evidence="1" type="ORF">QFC21_001123</name>
</gene>
<protein>
    <submittedName>
        <fullName evidence="1">Uncharacterized protein</fullName>
    </submittedName>
</protein>
<keyword evidence="2" id="KW-1185">Reference proteome</keyword>
<dbReference type="Proteomes" id="UP001227268">
    <property type="component" value="Unassembled WGS sequence"/>
</dbReference>